<keyword evidence="1" id="KW-0812">Transmembrane</keyword>
<evidence type="ECO:0000256" key="1">
    <source>
        <dbReference type="SAM" id="Phobius"/>
    </source>
</evidence>
<protein>
    <submittedName>
        <fullName evidence="2">Centromere-associated protein E isoform X1</fullName>
    </submittedName>
</protein>
<organism evidence="2 3">
    <name type="scientific">Iris pallida</name>
    <name type="common">Sweet iris</name>
    <dbReference type="NCBI Taxonomy" id="29817"/>
    <lineage>
        <taxon>Eukaryota</taxon>
        <taxon>Viridiplantae</taxon>
        <taxon>Streptophyta</taxon>
        <taxon>Embryophyta</taxon>
        <taxon>Tracheophyta</taxon>
        <taxon>Spermatophyta</taxon>
        <taxon>Magnoliopsida</taxon>
        <taxon>Liliopsida</taxon>
        <taxon>Asparagales</taxon>
        <taxon>Iridaceae</taxon>
        <taxon>Iridoideae</taxon>
        <taxon>Irideae</taxon>
        <taxon>Iris</taxon>
    </lineage>
</organism>
<feature type="transmembrane region" description="Helical" evidence="1">
    <location>
        <begin position="81"/>
        <end position="106"/>
    </location>
</feature>
<keyword evidence="3" id="KW-1185">Reference proteome</keyword>
<dbReference type="Proteomes" id="UP001140949">
    <property type="component" value="Unassembled WGS sequence"/>
</dbReference>
<dbReference type="EMBL" id="JANAVB010011364">
    <property type="protein sequence ID" value="KAJ6837663.1"/>
    <property type="molecule type" value="Genomic_DNA"/>
</dbReference>
<keyword evidence="1" id="KW-1133">Transmembrane helix</keyword>
<proteinExistence type="predicted"/>
<accession>A0AAX6H9Z5</accession>
<sequence>MEELETLSGKGNKRERFQRERFWSIFQYELPRTLETEQMVRSQDAVYGLGVNKECTWCSMEMVKVMQMVVVYEHHHMDKELSMAIALSSVAAALVILSILLACIFWQRNRKDPNSKSGQGSAK</sequence>
<keyword evidence="1" id="KW-0472">Membrane</keyword>
<reference evidence="2" key="2">
    <citation type="submission" date="2023-04" db="EMBL/GenBank/DDBJ databases">
        <authorList>
            <person name="Bruccoleri R.E."/>
            <person name="Oakeley E.J."/>
            <person name="Faust A.-M."/>
            <person name="Dessus-Babus S."/>
            <person name="Altorfer M."/>
            <person name="Burckhardt D."/>
            <person name="Oertli M."/>
            <person name="Naumann U."/>
            <person name="Petersen F."/>
            <person name="Wong J."/>
        </authorList>
    </citation>
    <scope>NUCLEOTIDE SEQUENCE</scope>
    <source>
        <strain evidence="2">GSM-AAB239-AS_SAM_17_03QT</strain>
        <tissue evidence="2">Leaf</tissue>
    </source>
</reference>
<reference evidence="2" key="1">
    <citation type="journal article" date="2023" name="GigaByte">
        <title>Genome assembly of the bearded iris, Iris pallida Lam.</title>
        <authorList>
            <person name="Bruccoleri R.E."/>
            <person name="Oakeley E.J."/>
            <person name="Faust A.M.E."/>
            <person name="Altorfer M."/>
            <person name="Dessus-Babus S."/>
            <person name="Burckhardt D."/>
            <person name="Oertli M."/>
            <person name="Naumann U."/>
            <person name="Petersen F."/>
            <person name="Wong J."/>
        </authorList>
    </citation>
    <scope>NUCLEOTIDE SEQUENCE</scope>
    <source>
        <strain evidence="2">GSM-AAB239-AS_SAM_17_03QT</strain>
    </source>
</reference>
<gene>
    <name evidence="2" type="ORF">M6B38_119415</name>
</gene>
<comment type="caution">
    <text evidence="2">The sequence shown here is derived from an EMBL/GenBank/DDBJ whole genome shotgun (WGS) entry which is preliminary data.</text>
</comment>
<evidence type="ECO:0000313" key="3">
    <source>
        <dbReference type="Proteomes" id="UP001140949"/>
    </source>
</evidence>
<evidence type="ECO:0000313" key="2">
    <source>
        <dbReference type="EMBL" id="KAJ6837663.1"/>
    </source>
</evidence>
<dbReference type="AlphaFoldDB" id="A0AAX6H9Z5"/>
<name>A0AAX6H9Z5_IRIPA</name>